<evidence type="ECO:0000313" key="2">
    <source>
        <dbReference type="Proteomes" id="UP000225706"/>
    </source>
</evidence>
<comment type="caution">
    <text evidence="1">The sequence shown here is derived from an EMBL/GenBank/DDBJ whole genome shotgun (WGS) entry which is preliminary data.</text>
</comment>
<sequence length="271" mass="32426">MKGNPMKHLKERLRVQEKLDEHRANEAKRFSQLSNLPQKVTRQEKADGYHLKSKTTFELDSENMIQLDRAVCKTMSPLMKYLVAKSLEEVGYQARREEIPEKWRHLKWENPGEEEFYLVTACLRHQNRMLQEDYRQGREAFTRKNLINLAQHLWEYLLLNNSTRVRTFSSMYNDRGWTQYSMQHVTTFEQRVQMLLQFIKVFTSKSKPRATQLTRFTNMDLEEFGILPQHTHAIKFNAKYFDRWQCLNDRAMYGQVVTVLTGTNVYCLRLC</sequence>
<dbReference type="Proteomes" id="UP000225706">
    <property type="component" value="Unassembled WGS sequence"/>
</dbReference>
<reference evidence="2" key="1">
    <citation type="journal article" date="2017" name="bioRxiv">
        <title>Comparative analysis of the genomes of Stylophora pistillata and Acropora digitifera provides evidence for extensive differences between species of corals.</title>
        <authorList>
            <person name="Voolstra C.R."/>
            <person name="Li Y."/>
            <person name="Liew Y.J."/>
            <person name="Baumgarten S."/>
            <person name="Zoccola D."/>
            <person name="Flot J.-F."/>
            <person name="Tambutte S."/>
            <person name="Allemand D."/>
            <person name="Aranda M."/>
        </authorList>
    </citation>
    <scope>NUCLEOTIDE SEQUENCE [LARGE SCALE GENOMIC DNA]</scope>
</reference>
<proteinExistence type="predicted"/>
<evidence type="ECO:0000313" key="1">
    <source>
        <dbReference type="EMBL" id="PFX32275.1"/>
    </source>
</evidence>
<gene>
    <name evidence="1" type="ORF">AWC38_SpisGene2900</name>
</gene>
<protein>
    <submittedName>
        <fullName evidence="1">Uncharacterized protein</fullName>
    </submittedName>
</protein>
<organism evidence="1 2">
    <name type="scientific">Stylophora pistillata</name>
    <name type="common">Smooth cauliflower coral</name>
    <dbReference type="NCBI Taxonomy" id="50429"/>
    <lineage>
        <taxon>Eukaryota</taxon>
        <taxon>Metazoa</taxon>
        <taxon>Cnidaria</taxon>
        <taxon>Anthozoa</taxon>
        <taxon>Hexacorallia</taxon>
        <taxon>Scleractinia</taxon>
        <taxon>Astrocoeniina</taxon>
        <taxon>Pocilloporidae</taxon>
        <taxon>Stylophora</taxon>
    </lineage>
</organism>
<keyword evidence="2" id="KW-1185">Reference proteome</keyword>
<dbReference type="EMBL" id="LSMT01000025">
    <property type="protein sequence ID" value="PFX32275.1"/>
    <property type="molecule type" value="Genomic_DNA"/>
</dbReference>
<dbReference type="AlphaFoldDB" id="A0A2B4SV36"/>
<accession>A0A2B4SV36</accession>
<name>A0A2B4SV36_STYPI</name>